<dbReference type="AlphaFoldDB" id="A0A382NEM2"/>
<accession>A0A382NEM2</accession>
<keyword evidence="1" id="KW-0812">Transmembrane</keyword>
<organism evidence="2">
    <name type="scientific">marine metagenome</name>
    <dbReference type="NCBI Taxonomy" id="408172"/>
    <lineage>
        <taxon>unclassified sequences</taxon>
        <taxon>metagenomes</taxon>
        <taxon>ecological metagenomes</taxon>
    </lineage>
</organism>
<dbReference type="EMBL" id="UINC01099964">
    <property type="protein sequence ID" value="SVC59639.1"/>
    <property type="molecule type" value="Genomic_DNA"/>
</dbReference>
<keyword evidence="1" id="KW-0472">Membrane</keyword>
<evidence type="ECO:0000313" key="2">
    <source>
        <dbReference type="EMBL" id="SVC59639.1"/>
    </source>
</evidence>
<sequence length="36" mass="4085">MIIVSTHNQPVEIDFIFVLLISNKLYTATLIITIIP</sequence>
<feature type="non-terminal residue" evidence="2">
    <location>
        <position position="36"/>
    </location>
</feature>
<reference evidence="2" key="1">
    <citation type="submission" date="2018-05" db="EMBL/GenBank/DDBJ databases">
        <authorList>
            <person name="Lanie J.A."/>
            <person name="Ng W.-L."/>
            <person name="Kazmierczak K.M."/>
            <person name="Andrzejewski T.M."/>
            <person name="Davidsen T.M."/>
            <person name="Wayne K.J."/>
            <person name="Tettelin H."/>
            <person name="Glass J.I."/>
            <person name="Rusch D."/>
            <person name="Podicherti R."/>
            <person name="Tsui H.-C.T."/>
            <person name="Winkler M.E."/>
        </authorList>
    </citation>
    <scope>NUCLEOTIDE SEQUENCE</scope>
</reference>
<name>A0A382NEM2_9ZZZZ</name>
<gene>
    <name evidence="2" type="ORF">METZ01_LOCUS312493</name>
</gene>
<proteinExistence type="predicted"/>
<keyword evidence="1" id="KW-1133">Transmembrane helix</keyword>
<feature type="transmembrane region" description="Helical" evidence="1">
    <location>
        <begin position="15"/>
        <end position="35"/>
    </location>
</feature>
<evidence type="ECO:0000256" key="1">
    <source>
        <dbReference type="SAM" id="Phobius"/>
    </source>
</evidence>
<protein>
    <submittedName>
        <fullName evidence="2">Uncharacterized protein</fullName>
    </submittedName>
</protein>